<organism evidence="2 3">
    <name type="scientific">Helicocarpus griseus UAMH5409</name>
    <dbReference type="NCBI Taxonomy" id="1447875"/>
    <lineage>
        <taxon>Eukaryota</taxon>
        <taxon>Fungi</taxon>
        <taxon>Dikarya</taxon>
        <taxon>Ascomycota</taxon>
        <taxon>Pezizomycotina</taxon>
        <taxon>Eurotiomycetes</taxon>
        <taxon>Eurotiomycetidae</taxon>
        <taxon>Onygenales</taxon>
        <taxon>Ajellomycetaceae</taxon>
        <taxon>Helicocarpus</taxon>
    </lineage>
</organism>
<dbReference type="GO" id="GO:0042148">
    <property type="term" value="P:DNA strand invasion"/>
    <property type="evidence" value="ECO:0007669"/>
    <property type="project" value="TreeGrafter"/>
</dbReference>
<dbReference type="InterPro" id="IPR027417">
    <property type="entry name" value="P-loop_NTPase"/>
</dbReference>
<dbReference type="EMBL" id="PDNB01000098">
    <property type="protein sequence ID" value="PGH08782.1"/>
    <property type="molecule type" value="Genomic_DNA"/>
</dbReference>
<sequence>MSMMSMGMNAERDAAATAHARAYGERLLGEVKEENLAELLRTLHALHAPSPADPQYSPLGIKPLDDILRVYHLPQTATSIYTPPQPVLEITSPSSADGKTHLLYHITALAVLPRTYRNIHLAGRGSAIVFLDADGRFDALRLREIAGGIVHERAREQGISLAADRNRGVGRGDDGYDGNEVEENIDVNTMLRTALSHVHVFRPQSSVSLLAALHSLESYLLGENVGHASHCRPLHAILLDSASAFYWQDRREVEILSIPGVREEREREREPLASNDKEGDSAANITTASQLPHKIIAALRALQRTFSCPLVFTTWGLQRAPARSHYSHATTTTATQLYVPNRPSFRPHLPRPWPSFPTCRIVVQRDSVRPFAPLLGLQEVKEREAGWRQQVVARGMVVGWIDWMMSAGGGREEGRMGERVFGFSLKKGGVEWVDGDEGEMLV</sequence>
<dbReference type="GO" id="GO:0000400">
    <property type="term" value="F:four-way junction DNA binding"/>
    <property type="evidence" value="ECO:0007669"/>
    <property type="project" value="TreeGrafter"/>
</dbReference>
<accession>A0A2B7XJA6</accession>
<dbReference type="GO" id="GO:0033063">
    <property type="term" value="C:Rad51B-Rad51C-Rad51D-XRCC2 complex"/>
    <property type="evidence" value="ECO:0007669"/>
    <property type="project" value="InterPro"/>
</dbReference>
<dbReference type="OrthoDB" id="420422at2759"/>
<evidence type="ECO:0000313" key="3">
    <source>
        <dbReference type="Proteomes" id="UP000223968"/>
    </source>
</evidence>
<dbReference type="Gene3D" id="3.40.50.300">
    <property type="entry name" value="P-loop containing nucleotide triphosphate hydrolases"/>
    <property type="match status" value="1"/>
</dbReference>
<dbReference type="InterPro" id="IPR030547">
    <property type="entry name" value="XRCC2"/>
</dbReference>
<dbReference type="CDD" id="cd19490">
    <property type="entry name" value="XRCC2"/>
    <property type="match status" value="1"/>
</dbReference>
<dbReference type="GO" id="GO:0005815">
    <property type="term" value="C:microtubule organizing center"/>
    <property type="evidence" value="ECO:0007669"/>
    <property type="project" value="TreeGrafter"/>
</dbReference>
<feature type="region of interest" description="Disordered" evidence="1">
    <location>
        <begin position="264"/>
        <end position="285"/>
    </location>
</feature>
<dbReference type="STRING" id="1447875.A0A2B7XJA6"/>
<proteinExistence type="predicted"/>
<evidence type="ECO:0000313" key="2">
    <source>
        <dbReference type="EMBL" id="PGH08782.1"/>
    </source>
</evidence>
<comment type="caution">
    <text evidence="2">The sequence shown here is derived from an EMBL/GenBank/DDBJ whole genome shotgun (WGS) entry which is preliminary data.</text>
</comment>
<dbReference type="Proteomes" id="UP000223968">
    <property type="component" value="Unassembled WGS sequence"/>
</dbReference>
<evidence type="ECO:0000256" key="1">
    <source>
        <dbReference type="SAM" id="MobiDB-lite"/>
    </source>
</evidence>
<dbReference type="GO" id="GO:0000724">
    <property type="term" value="P:double-strand break repair via homologous recombination"/>
    <property type="evidence" value="ECO:0007669"/>
    <property type="project" value="InterPro"/>
</dbReference>
<dbReference type="AlphaFoldDB" id="A0A2B7XJA6"/>
<gene>
    <name evidence="2" type="ORF">AJ79_05881</name>
</gene>
<reference evidence="2 3" key="1">
    <citation type="submission" date="2017-10" db="EMBL/GenBank/DDBJ databases">
        <title>Comparative genomics in systemic dimorphic fungi from Ajellomycetaceae.</title>
        <authorList>
            <person name="Munoz J.F."/>
            <person name="Mcewen J.G."/>
            <person name="Clay O.K."/>
            <person name="Cuomo C.A."/>
        </authorList>
    </citation>
    <scope>NUCLEOTIDE SEQUENCE [LARGE SCALE GENOMIC DNA]</scope>
    <source>
        <strain evidence="2 3">UAMH5409</strain>
    </source>
</reference>
<dbReference type="PANTHER" id="PTHR46644:SF2">
    <property type="entry name" value="DNA REPAIR PROTEIN XRCC2"/>
    <property type="match status" value="1"/>
</dbReference>
<name>A0A2B7XJA6_9EURO</name>
<feature type="compositionally biased region" description="Basic and acidic residues" evidence="1">
    <location>
        <begin position="264"/>
        <end position="280"/>
    </location>
</feature>
<protein>
    <recommendedName>
        <fullName evidence="4">DNA recombination and repair protein Rad51-like C-terminal domain-containing protein</fullName>
    </recommendedName>
</protein>
<dbReference type="SUPFAM" id="SSF52540">
    <property type="entry name" value="P-loop containing nucleoside triphosphate hydrolases"/>
    <property type="match status" value="1"/>
</dbReference>
<dbReference type="PANTHER" id="PTHR46644">
    <property type="entry name" value="DNA REPAIR PROTEIN XRCC2"/>
    <property type="match status" value="1"/>
</dbReference>
<evidence type="ECO:0008006" key="4">
    <source>
        <dbReference type="Google" id="ProtNLM"/>
    </source>
</evidence>
<keyword evidence="3" id="KW-1185">Reference proteome</keyword>
<dbReference type="GO" id="GO:0005657">
    <property type="term" value="C:replication fork"/>
    <property type="evidence" value="ECO:0007669"/>
    <property type="project" value="InterPro"/>
</dbReference>